<dbReference type="InterPro" id="IPR004839">
    <property type="entry name" value="Aminotransferase_I/II_large"/>
</dbReference>
<accession>A0A0L0SNL8</accession>
<dbReference type="InterPro" id="IPR015422">
    <property type="entry name" value="PyrdxlP-dep_Trfase_small"/>
</dbReference>
<dbReference type="InterPro" id="IPR015424">
    <property type="entry name" value="PyrdxlP-dep_Trfase"/>
</dbReference>
<evidence type="ECO:0000259" key="1">
    <source>
        <dbReference type="Pfam" id="PF00155"/>
    </source>
</evidence>
<dbReference type="Pfam" id="PF00155">
    <property type="entry name" value="Aminotran_1_2"/>
    <property type="match status" value="1"/>
</dbReference>
<name>A0A0L0SNL8_ALLM3</name>
<feature type="domain" description="Aminotransferase class I/classII large" evidence="1">
    <location>
        <begin position="39"/>
        <end position="373"/>
    </location>
</feature>
<dbReference type="GO" id="GO:0030170">
    <property type="term" value="F:pyridoxal phosphate binding"/>
    <property type="evidence" value="ECO:0007669"/>
    <property type="project" value="InterPro"/>
</dbReference>
<dbReference type="SUPFAM" id="SSF53383">
    <property type="entry name" value="PLP-dependent transferases"/>
    <property type="match status" value="1"/>
</dbReference>
<gene>
    <name evidence="2" type="ORF">AMAG_09170</name>
</gene>
<sequence>MVNPTTPAADAPKLNPWDATTQQYHGGQEWSKIAHFVEDFSVTTNCFGTPESGLKAATAAIHDIHHYPPADQEPAKSDLARFLWPSDEEFSANHGRLLMGNGASELIDLVIRLSPHGTWKAGPWDVQYMEYQRSAETTERTILAPTSAERATLTCIVNPNNPTGEYMDIESLKRWIATNVEDNGVVVIDESMQPWHSANWRAESMTSQHAFVADQLRTRNVRVYIIHSWTKMWCCTGLRIGSIVTPTADHTQQLKKHQVPWSVNCLALPFVSAVVRDDAFLAKTWACTTQWRADQMRDLTQVAKDLAKRIPGFNGDWQFLGQPFLSWIWIDVRDAAVADALVEAARVAGTPVRAGKHGYKRPTHVRIKVGLPEKFAVLREAWRNLKL</sequence>
<keyword evidence="3" id="KW-1185">Reference proteome</keyword>
<dbReference type="Proteomes" id="UP000054350">
    <property type="component" value="Unassembled WGS sequence"/>
</dbReference>
<dbReference type="Gene3D" id="3.40.640.10">
    <property type="entry name" value="Type I PLP-dependent aspartate aminotransferase-like (Major domain)"/>
    <property type="match status" value="1"/>
</dbReference>
<dbReference type="VEuPathDB" id="FungiDB:AMAG_09170"/>
<organism evidence="2 3">
    <name type="scientific">Allomyces macrogynus (strain ATCC 38327)</name>
    <name type="common">Allomyces javanicus var. macrogynus</name>
    <dbReference type="NCBI Taxonomy" id="578462"/>
    <lineage>
        <taxon>Eukaryota</taxon>
        <taxon>Fungi</taxon>
        <taxon>Fungi incertae sedis</taxon>
        <taxon>Blastocladiomycota</taxon>
        <taxon>Blastocladiomycetes</taxon>
        <taxon>Blastocladiales</taxon>
        <taxon>Blastocladiaceae</taxon>
        <taxon>Allomyces</taxon>
    </lineage>
</organism>
<evidence type="ECO:0000313" key="3">
    <source>
        <dbReference type="Proteomes" id="UP000054350"/>
    </source>
</evidence>
<dbReference type="STRING" id="578462.A0A0L0SNL8"/>
<dbReference type="AlphaFoldDB" id="A0A0L0SNL8"/>
<dbReference type="OMA" id="WHSADFR"/>
<dbReference type="EMBL" id="GG745343">
    <property type="protein sequence ID" value="KNE64108.1"/>
    <property type="molecule type" value="Genomic_DNA"/>
</dbReference>
<proteinExistence type="predicted"/>
<protein>
    <recommendedName>
        <fullName evidence="1">Aminotransferase class I/classII large domain-containing protein</fullName>
    </recommendedName>
</protein>
<dbReference type="PANTHER" id="PTHR43799">
    <property type="entry name" value="AMINOTRANSFERASE, PUTATIVE-RELATED"/>
    <property type="match status" value="1"/>
</dbReference>
<reference evidence="2 3" key="1">
    <citation type="submission" date="2009-11" db="EMBL/GenBank/DDBJ databases">
        <title>Annotation of Allomyces macrogynus ATCC 38327.</title>
        <authorList>
            <consortium name="The Broad Institute Genome Sequencing Platform"/>
            <person name="Russ C."/>
            <person name="Cuomo C."/>
            <person name="Burger G."/>
            <person name="Gray M.W."/>
            <person name="Holland P.W.H."/>
            <person name="King N."/>
            <person name="Lang F.B.F."/>
            <person name="Roger A.J."/>
            <person name="Ruiz-Trillo I."/>
            <person name="Young S.K."/>
            <person name="Zeng Q."/>
            <person name="Gargeya S."/>
            <person name="Fitzgerald M."/>
            <person name="Haas B."/>
            <person name="Abouelleil A."/>
            <person name="Alvarado L."/>
            <person name="Arachchi H.M."/>
            <person name="Berlin A."/>
            <person name="Chapman S.B."/>
            <person name="Gearin G."/>
            <person name="Goldberg J."/>
            <person name="Griggs A."/>
            <person name="Gujja S."/>
            <person name="Hansen M."/>
            <person name="Heiman D."/>
            <person name="Howarth C."/>
            <person name="Larimer J."/>
            <person name="Lui A."/>
            <person name="MacDonald P.J.P."/>
            <person name="McCowen C."/>
            <person name="Montmayeur A."/>
            <person name="Murphy C."/>
            <person name="Neiman D."/>
            <person name="Pearson M."/>
            <person name="Priest M."/>
            <person name="Roberts A."/>
            <person name="Saif S."/>
            <person name="Shea T."/>
            <person name="Sisk P."/>
            <person name="Stolte C."/>
            <person name="Sykes S."/>
            <person name="Wortman J."/>
            <person name="Nusbaum C."/>
            <person name="Birren B."/>
        </authorList>
    </citation>
    <scope>NUCLEOTIDE SEQUENCE [LARGE SCALE GENOMIC DNA]</scope>
    <source>
        <strain evidence="2 3">ATCC 38327</strain>
    </source>
</reference>
<dbReference type="InterPro" id="IPR015421">
    <property type="entry name" value="PyrdxlP-dep_Trfase_major"/>
</dbReference>
<dbReference type="eggNOG" id="ENOG502QWS0">
    <property type="taxonomic scope" value="Eukaryota"/>
</dbReference>
<dbReference type="Gene3D" id="3.90.1150.10">
    <property type="entry name" value="Aspartate Aminotransferase, domain 1"/>
    <property type="match status" value="1"/>
</dbReference>
<evidence type="ECO:0000313" key="2">
    <source>
        <dbReference type="EMBL" id="KNE64108.1"/>
    </source>
</evidence>
<dbReference type="OrthoDB" id="2108at2759"/>
<dbReference type="PANTHER" id="PTHR43799:SF1">
    <property type="entry name" value="ASPARTATE AMINOTRANSFERASE"/>
    <property type="match status" value="1"/>
</dbReference>
<reference evidence="3" key="2">
    <citation type="submission" date="2009-11" db="EMBL/GenBank/DDBJ databases">
        <title>The Genome Sequence of Allomyces macrogynus strain ATCC 38327.</title>
        <authorList>
            <consortium name="The Broad Institute Genome Sequencing Platform"/>
            <person name="Russ C."/>
            <person name="Cuomo C."/>
            <person name="Shea T."/>
            <person name="Young S.K."/>
            <person name="Zeng Q."/>
            <person name="Koehrsen M."/>
            <person name="Haas B."/>
            <person name="Borodovsky M."/>
            <person name="Guigo R."/>
            <person name="Alvarado L."/>
            <person name="Berlin A."/>
            <person name="Borenstein D."/>
            <person name="Chen Z."/>
            <person name="Engels R."/>
            <person name="Freedman E."/>
            <person name="Gellesch M."/>
            <person name="Goldberg J."/>
            <person name="Griggs A."/>
            <person name="Gujja S."/>
            <person name="Heiman D."/>
            <person name="Hepburn T."/>
            <person name="Howarth C."/>
            <person name="Jen D."/>
            <person name="Larson L."/>
            <person name="Lewis B."/>
            <person name="Mehta T."/>
            <person name="Park D."/>
            <person name="Pearson M."/>
            <person name="Roberts A."/>
            <person name="Saif S."/>
            <person name="Shenoy N."/>
            <person name="Sisk P."/>
            <person name="Stolte C."/>
            <person name="Sykes S."/>
            <person name="Walk T."/>
            <person name="White J."/>
            <person name="Yandava C."/>
            <person name="Burger G."/>
            <person name="Gray M.W."/>
            <person name="Holland P.W.H."/>
            <person name="King N."/>
            <person name="Lang F.B.F."/>
            <person name="Roger A.J."/>
            <person name="Ruiz-Trillo I."/>
            <person name="Lander E."/>
            <person name="Nusbaum C."/>
        </authorList>
    </citation>
    <scope>NUCLEOTIDE SEQUENCE [LARGE SCALE GENOMIC DNA]</scope>
    <source>
        <strain evidence="3">ATCC 38327</strain>
    </source>
</reference>